<dbReference type="OrthoDB" id="8043281at2759"/>
<evidence type="ECO:0000313" key="1">
    <source>
        <dbReference type="EMBL" id="GBO16268.1"/>
    </source>
</evidence>
<evidence type="ECO:0000313" key="2">
    <source>
        <dbReference type="Proteomes" id="UP000499080"/>
    </source>
</evidence>
<comment type="caution">
    <text evidence="1">The sequence shown here is derived from an EMBL/GenBank/DDBJ whole genome shotgun (WGS) entry which is preliminary data.</text>
</comment>
<accession>A0A4Y2UTL9</accession>
<keyword evidence="2" id="KW-1185">Reference proteome</keyword>
<protein>
    <submittedName>
        <fullName evidence="1">Uncharacterized protein</fullName>
    </submittedName>
</protein>
<name>A0A4Y2UTL9_ARAVE</name>
<dbReference type="AlphaFoldDB" id="A0A4Y2UTL9"/>
<sequence>MTRSKDKVVSDAMEEIYNYLDGQDDCQYSVGELMEWISGEKLSPTTLVVSSVSLSLSCFYRPLATRFSSHSVTCEPGGKYAGHVIPASRTGSDIAKCILHHLEDNVVDVNELEAIGCMVQQQIQIGKMALSATYSGSYAYFTPTSYHSNIYLNIWTLRQWDQRHFLEK</sequence>
<reference evidence="1 2" key="1">
    <citation type="journal article" date="2019" name="Sci. Rep.">
        <title>Orb-weaving spider Araneus ventricosus genome elucidates the spidroin gene catalogue.</title>
        <authorList>
            <person name="Kono N."/>
            <person name="Nakamura H."/>
            <person name="Ohtoshi R."/>
            <person name="Moran D.A.P."/>
            <person name="Shinohara A."/>
            <person name="Yoshida Y."/>
            <person name="Fujiwara M."/>
            <person name="Mori M."/>
            <person name="Tomita M."/>
            <person name="Arakawa K."/>
        </authorList>
    </citation>
    <scope>NUCLEOTIDE SEQUENCE [LARGE SCALE GENOMIC DNA]</scope>
</reference>
<dbReference type="EMBL" id="BGPR01040178">
    <property type="protein sequence ID" value="GBO16268.1"/>
    <property type="molecule type" value="Genomic_DNA"/>
</dbReference>
<organism evidence="1 2">
    <name type="scientific">Araneus ventricosus</name>
    <name type="common">Orbweaver spider</name>
    <name type="synonym">Epeira ventricosa</name>
    <dbReference type="NCBI Taxonomy" id="182803"/>
    <lineage>
        <taxon>Eukaryota</taxon>
        <taxon>Metazoa</taxon>
        <taxon>Ecdysozoa</taxon>
        <taxon>Arthropoda</taxon>
        <taxon>Chelicerata</taxon>
        <taxon>Arachnida</taxon>
        <taxon>Araneae</taxon>
        <taxon>Araneomorphae</taxon>
        <taxon>Entelegynae</taxon>
        <taxon>Araneoidea</taxon>
        <taxon>Araneidae</taxon>
        <taxon>Araneus</taxon>
    </lineage>
</organism>
<dbReference type="Proteomes" id="UP000499080">
    <property type="component" value="Unassembled WGS sequence"/>
</dbReference>
<proteinExistence type="predicted"/>
<gene>
    <name evidence="1" type="ORF">AVEN_267753_1</name>
</gene>